<dbReference type="InterPro" id="IPR011037">
    <property type="entry name" value="Pyrv_Knase-like_insert_dom_sf"/>
</dbReference>
<accession>A0A941ASZ3</accession>
<dbReference type="RefSeq" id="WP_210596060.1">
    <property type="nucleotide sequence ID" value="NZ_JAGKSQ010000002.1"/>
</dbReference>
<evidence type="ECO:0000313" key="3">
    <source>
        <dbReference type="Proteomes" id="UP000678228"/>
    </source>
</evidence>
<dbReference type="AlphaFoldDB" id="A0A941ASZ3"/>
<protein>
    <submittedName>
        <fullName evidence="2">MOSC domain-containing protein</fullName>
    </submittedName>
</protein>
<proteinExistence type="predicted"/>
<gene>
    <name evidence="2" type="ORF">J7W16_04660</name>
</gene>
<dbReference type="PANTHER" id="PTHR30212:SF4">
    <property type="entry name" value="MOSC DOMAIN-CONTAINING PROTEIN"/>
    <property type="match status" value="1"/>
</dbReference>
<evidence type="ECO:0000259" key="1">
    <source>
        <dbReference type="PROSITE" id="PS51340"/>
    </source>
</evidence>
<dbReference type="GO" id="GO:0030170">
    <property type="term" value="F:pyridoxal phosphate binding"/>
    <property type="evidence" value="ECO:0007669"/>
    <property type="project" value="InterPro"/>
</dbReference>
<dbReference type="InterPro" id="IPR052353">
    <property type="entry name" value="Benzoxazolinone_Detox_Enz"/>
</dbReference>
<dbReference type="PANTHER" id="PTHR30212">
    <property type="entry name" value="PROTEIN YIIM"/>
    <property type="match status" value="1"/>
</dbReference>
<name>A0A941ASZ3_9BACI</name>
<organism evidence="2 3">
    <name type="scientific">Halalkalibacter suaedae</name>
    <dbReference type="NCBI Taxonomy" id="2822140"/>
    <lineage>
        <taxon>Bacteria</taxon>
        <taxon>Bacillati</taxon>
        <taxon>Bacillota</taxon>
        <taxon>Bacilli</taxon>
        <taxon>Bacillales</taxon>
        <taxon>Bacillaceae</taxon>
        <taxon>Halalkalibacter</taxon>
    </lineage>
</organism>
<dbReference type="GO" id="GO:0030151">
    <property type="term" value="F:molybdenum ion binding"/>
    <property type="evidence" value="ECO:0007669"/>
    <property type="project" value="InterPro"/>
</dbReference>
<feature type="domain" description="MOSC" evidence="1">
    <location>
        <begin position="30"/>
        <end position="164"/>
    </location>
</feature>
<dbReference type="PROSITE" id="PS51340">
    <property type="entry name" value="MOSC"/>
    <property type="match status" value="1"/>
</dbReference>
<comment type="caution">
    <text evidence="2">The sequence shown here is derived from an EMBL/GenBank/DDBJ whole genome shotgun (WGS) entry which is preliminary data.</text>
</comment>
<dbReference type="GO" id="GO:0003824">
    <property type="term" value="F:catalytic activity"/>
    <property type="evidence" value="ECO:0007669"/>
    <property type="project" value="InterPro"/>
</dbReference>
<evidence type="ECO:0000313" key="2">
    <source>
        <dbReference type="EMBL" id="MBP3950414.1"/>
    </source>
</evidence>
<dbReference type="Gene3D" id="2.40.33.20">
    <property type="entry name" value="PK beta-barrel domain-like"/>
    <property type="match status" value="1"/>
</dbReference>
<sequence>MSNIKSLNIGTISNIANNKDKEIMSGIFKSSVQMPVFLTFTNLKGDQQADLVNHGGVDKAVCLYSVEHLLYWEQRYNQPFGYGAFGENISIQGLTEKDVCIGDVFKWGEAIVQVSQPRKPCYKLAERHQLKHLPLHIVETGFSGYYVRVLEEGQVSVEDSFSRLERGSDYSIADVNRLTFSDDVKQSELEDLLLLNSLSSAWKESLTKKISKLSN</sequence>
<dbReference type="InterPro" id="IPR005302">
    <property type="entry name" value="MoCF_Sase_C"/>
</dbReference>
<dbReference type="EMBL" id="JAGKSQ010000002">
    <property type="protein sequence ID" value="MBP3950414.1"/>
    <property type="molecule type" value="Genomic_DNA"/>
</dbReference>
<dbReference type="Pfam" id="PF03473">
    <property type="entry name" value="MOSC"/>
    <property type="match status" value="1"/>
</dbReference>
<keyword evidence="3" id="KW-1185">Reference proteome</keyword>
<dbReference type="SUPFAM" id="SSF50800">
    <property type="entry name" value="PK beta-barrel domain-like"/>
    <property type="match status" value="1"/>
</dbReference>
<reference evidence="2" key="1">
    <citation type="submission" date="2021-03" db="EMBL/GenBank/DDBJ databases">
        <title>Bacillus suaedae sp. nov., isolated from Suaeda aralocaspica.</title>
        <authorList>
            <person name="Lei R.F.R."/>
        </authorList>
    </citation>
    <scope>NUCLEOTIDE SEQUENCE</scope>
    <source>
        <strain evidence="2">YZJH907-2</strain>
    </source>
</reference>
<dbReference type="Proteomes" id="UP000678228">
    <property type="component" value="Unassembled WGS sequence"/>
</dbReference>